<organism evidence="3 4">
    <name type="scientific">Candidatus Berkelbacteria bacterium CG10_big_fil_rev_8_21_14_0_10_41_12</name>
    <dbReference type="NCBI Taxonomy" id="1974513"/>
    <lineage>
        <taxon>Bacteria</taxon>
        <taxon>Candidatus Berkelbacteria</taxon>
    </lineage>
</organism>
<dbReference type="AlphaFoldDB" id="A0A2M6WX59"/>
<evidence type="ECO:0000313" key="4">
    <source>
        <dbReference type="Proteomes" id="UP000228596"/>
    </source>
</evidence>
<dbReference type="NCBIfam" id="TIGR00282">
    <property type="entry name" value="TIGR00282 family metallophosphoesterase"/>
    <property type="match status" value="1"/>
</dbReference>
<dbReference type="Gene3D" id="3.60.21.10">
    <property type="match status" value="1"/>
</dbReference>
<feature type="binding site" evidence="2">
    <location>
        <position position="67"/>
    </location>
    <ligand>
        <name>Fe cation</name>
        <dbReference type="ChEBI" id="CHEBI:24875"/>
        <label>2</label>
    </ligand>
</feature>
<feature type="binding site" evidence="2">
    <location>
        <position position="39"/>
    </location>
    <ligand>
        <name>Fe cation</name>
        <dbReference type="ChEBI" id="CHEBI:24875"/>
        <label>2</label>
    </ligand>
</feature>
<accession>A0A2M6WX59</accession>
<dbReference type="Pfam" id="PF13277">
    <property type="entry name" value="YmdB"/>
    <property type="match status" value="1"/>
</dbReference>
<feature type="binding site" evidence="2">
    <location>
        <position position="151"/>
    </location>
    <ligand>
        <name>Fe cation</name>
        <dbReference type="ChEBI" id="CHEBI:24875"/>
        <label>2</label>
    </ligand>
</feature>
<gene>
    <name evidence="3" type="ORF">COT77_01740</name>
</gene>
<evidence type="ECO:0000313" key="3">
    <source>
        <dbReference type="EMBL" id="PIT97385.1"/>
    </source>
</evidence>
<comment type="caution">
    <text evidence="3">The sequence shown here is derived from an EMBL/GenBank/DDBJ whole genome shotgun (WGS) entry which is preliminary data.</text>
</comment>
<keyword evidence="2" id="KW-0479">Metal-binding</keyword>
<dbReference type="Proteomes" id="UP000228596">
    <property type="component" value="Unassembled WGS sequence"/>
</dbReference>
<dbReference type="PANTHER" id="PTHR36303">
    <property type="entry name" value="2',3'-CYCLIC-NUCLEOTIDE 2'-PHOSPHODIESTERASE"/>
    <property type="match status" value="1"/>
</dbReference>
<dbReference type="GO" id="GO:0004113">
    <property type="term" value="F:2',3'-cyclic-nucleotide 3'-phosphodiesterase activity"/>
    <property type="evidence" value="ECO:0007669"/>
    <property type="project" value="TreeGrafter"/>
</dbReference>
<evidence type="ECO:0000256" key="2">
    <source>
        <dbReference type="PIRSR" id="PIRSR004789-51"/>
    </source>
</evidence>
<feature type="binding site" evidence="2">
    <location>
        <position position="8"/>
    </location>
    <ligand>
        <name>Fe cation</name>
        <dbReference type="ChEBI" id="CHEBI:24875"/>
        <label>1</label>
    </ligand>
</feature>
<feature type="binding site" evidence="2">
    <location>
        <position position="176"/>
    </location>
    <ligand>
        <name>Fe cation</name>
        <dbReference type="ChEBI" id="CHEBI:24875"/>
        <label>2</label>
    </ligand>
</feature>
<dbReference type="PIRSF" id="PIRSF004789">
    <property type="entry name" value="DR1281"/>
    <property type="match status" value="1"/>
</dbReference>
<proteinExistence type="predicted"/>
<protein>
    <submittedName>
        <fullName evidence="3">TIGR00282 family metallophosphoesterase</fullName>
    </submittedName>
</protein>
<sequence>MKILFFGDITGRIGREAVAEFIADKRDLIKPDFIIANAENASSGRGPTENAVEELLGCGIDLITLGDHCWDQKSLVEYLSRNSAKAIRPLNFPEPNIGKGWTKIKKGNLELTVISAIGRVFTTEGLDSPFVRVNDLIEGECLKQPILIDFHAEATSEKEAFGHYFAGRVSAILGTHTHVQTADEQVLEGGTAYIGDVGMCGPQDSVIGVKKELSIERFLTARPLKFEIAEGPKMINAVVVDLDLKGKAQKIERIFE</sequence>
<feature type="active site" description="Proton donor" evidence="1">
    <location>
        <position position="68"/>
    </location>
</feature>
<evidence type="ECO:0000256" key="1">
    <source>
        <dbReference type="PIRSR" id="PIRSR004789-50"/>
    </source>
</evidence>
<name>A0A2M6WX59_9BACT</name>
<feature type="binding site" evidence="2">
    <location>
        <position position="178"/>
    </location>
    <ligand>
        <name>Fe cation</name>
        <dbReference type="ChEBI" id="CHEBI:24875"/>
        <label>1</label>
    </ligand>
</feature>
<dbReference type="EMBL" id="PEZV01000014">
    <property type="protein sequence ID" value="PIT97385.1"/>
    <property type="molecule type" value="Genomic_DNA"/>
</dbReference>
<feature type="binding site" evidence="2">
    <location>
        <position position="39"/>
    </location>
    <ligand>
        <name>Fe cation</name>
        <dbReference type="ChEBI" id="CHEBI:24875"/>
        <label>1</label>
    </ligand>
</feature>
<dbReference type="PANTHER" id="PTHR36303:SF1">
    <property type="entry name" value="2',3'-CYCLIC-NUCLEOTIDE 2'-PHOSPHODIESTERASE"/>
    <property type="match status" value="1"/>
</dbReference>
<dbReference type="GO" id="GO:0046872">
    <property type="term" value="F:metal ion binding"/>
    <property type="evidence" value="ECO:0007669"/>
    <property type="project" value="UniProtKB-KW"/>
</dbReference>
<feature type="binding site" evidence="2">
    <location>
        <position position="40"/>
    </location>
    <ligand>
        <name>Fe cation</name>
        <dbReference type="ChEBI" id="CHEBI:24875"/>
        <label>1</label>
    </ligand>
</feature>
<dbReference type="InterPro" id="IPR005235">
    <property type="entry name" value="YmdB-like"/>
</dbReference>
<dbReference type="SUPFAM" id="SSF56300">
    <property type="entry name" value="Metallo-dependent phosphatases"/>
    <property type="match status" value="1"/>
</dbReference>
<reference evidence="4" key="1">
    <citation type="submission" date="2017-09" db="EMBL/GenBank/DDBJ databases">
        <title>Depth-based differentiation of microbial function through sediment-hosted aquifers and enrichment of novel symbionts in the deep terrestrial subsurface.</title>
        <authorList>
            <person name="Probst A.J."/>
            <person name="Ladd B."/>
            <person name="Jarett J.K."/>
            <person name="Geller-Mcgrath D.E."/>
            <person name="Sieber C.M.K."/>
            <person name="Emerson J.B."/>
            <person name="Anantharaman K."/>
            <person name="Thomas B.C."/>
            <person name="Malmstrom R."/>
            <person name="Stieglmeier M."/>
            <person name="Klingl A."/>
            <person name="Woyke T."/>
            <person name="Ryan C.M."/>
            <person name="Banfield J.F."/>
        </authorList>
    </citation>
    <scope>NUCLEOTIDE SEQUENCE [LARGE SCALE GENOMIC DNA]</scope>
</reference>
<dbReference type="InterPro" id="IPR029052">
    <property type="entry name" value="Metallo-depent_PP-like"/>
</dbReference>